<comment type="similarity">
    <text evidence="2">Belongs to the RmuC family.</text>
</comment>
<evidence type="ECO:0000313" key="7">
    <source>
        <dbReference type="Proteomes" id="UP000034772"/>
    </source>
</evidence>
<feature type="transmembrane region" description="Helical" evidence="5">
    <location>
        <begin position="6"/>
        <end position="23"/>
    </location>
</feature>
<reference evidence="6 7" key="1">
    <citation type="journal article" date="2015" name="Nature">
        <title>rRNA introns, odd ribosomes, and small enigmatic genomes across a large radiation of phyla.</title>
        <authorList>
            <person name="Brown C.T."/>
            <person name="Hug L.A."/>
            <person name="Thomas B.C."/>
            <person name="Sharon I."/>
            <person name="Castelle C.J."/>
            <person name="Singh A."/>
            <person name="Wilkins M.J."/>
            <person name="Williams K.H."/>
            <person name="Banfield J.F."/>
        </authorList>
    </citation>
    <scope>NUCLEOTIDE SEQUENCE [LARGE SCALE GENOMIC DNA]</scope>
</reference>
<dbReference type="PANTHER" id="PTHR30563:SF0">
    <property type="entry name" value="DNA RECOMBINATION PROTEIN RMUC"/>
    <property type="match status" value="1"/>
</dbReference>
<sequence>MTPEFYLIAAILIAALAVIAWWLNGKLRNLQEGLKPDDNLLKVIDSLQKLSPSLTGAMQQSTKTLNERLDNAARYINQVAKEVGQMNELGQSMRDLQVFLQSPKLRGNIGEQVLKDLIAQSFPKGSFYLQYSFKSGDKVDAAIKTSAGILPIDSKFPLENFRKMTTADTKLERSQAKKEFMRDVKKHIEAIAKKYILPEEGTLDLAMMYIPSESVYHEIAGMQELLDYAKQQRVYPVSPNTLYMMLQSLLLSFEGQKIEAKTREIFRLLRAVQKDYSKTNAVLDVLGRHINNAYNQFSNVAKSFSLLGQKLDSSHQLELPEKPKALE</sequence>
<dbReference type="Pfam" id="PF02646">
    <property type="entry name" value="RmuC"/>
    <property type="match status" value="1"/>
</dbReference>
<dbReference type="Proteomes" id="UP000034772">
    <property type="component" value="Unassembled WGS sequence"/>
</dbReference>
<dbReference type="EMBL" id="LCOZ01000033">
    <property type="protein sequence ID" value="KKU86997.1"/>
    <property type="molecule type" value="Genomic_DNA"/>
</dbReference>
<keyword evidence="3" id="KW-0175">Coiled coil</keyword>
<keyword evidence="5" id="KW-1133">Transmembrane helix</keyword>
<gene>
    <name evidence="6" type="ORF">UY17_C0033G0005</name>
</gene>
<evidence type="ECO:0000256" key="5">
    <source>
        <dbReference type="SAM" id="Phobius"/>
    </source>
</evidence>
<proteinExistence type="inferred from homology"/>
<evidence type="ECO:0000256" key="3">
    <source>
        <dbReference type="ARBA" id="ARBA00023054"/>
    </source>
</evidence>
<evidence type="ECO:0000256" key="4">
    <source>
        <dbReference type="ARBA" id="ARBA00023172"/>
    </source>
</evidence>
<dbReference type="InterPro" id="IPR003798">
    <property type="entry name" value="DNA_recombination_RmuC"/>
</dbReference>
<comment type="function">
    <text evidence="1">Involved in DNA recombination.</text>
</comment>
<keyword evidence="4" id="KW-0233">DNA recombination</keyword>
<accession>A0A0G1TYS1</accession>
<keyword evidence="5" id="KW-0472">Membrane</keyword>
<comment type="caution">
    <text evidence="6">The sequence shown here is derived from an EMBL/GenBank/DDBJ whole genome shotgun (WGS) entry which is preliminary data.</text>
</comment>
<evidence type="ECO:0000256" key="2">
    <source>
        <dbReference type="ARBA" id="ARBA00009840"/>
    </source>
</evidence>
<protein>
    <recommendedName>
        <fullName evidence="8">RmuC-domain protein</fullName>
    </recommendedName>
</protein>
<dbReference type="AlphaFoldDB" id="A0A0G1TYS1"/>
<organism evidence="6 7">
    <name type="scientific">Candidatus Beckwithbacteria bacterium GW2011_GWC2_47_9</name>
    <dbReference type="NCBI Taxonomy" id="1618373"/>
    <lineage>
        <taxon>Bacteria</taxon>
        <taxon>Candidatus Beckwithiibacteriota</taxon>
    </lineage>
</organism>
<dbReference type="PANTHER" id="PTHR30563">
    <property type="entry name" value="DNA RECOMBINATION PROTEIN RMUC"/>
    <property type="match status" value="1"/>
</dbReference>
<evidence type="ECO:0008006" key="8">
    <source>
        <dbReference type="Google" id="ProtNLM"/>
    </source>
</evidence>
<dbReference type="GO" id="GO:0006310">
    <property type="term" value="P:DNA recombination"/>
    <property type="evidence" value="ECO:0007669"/>
    <property type="project" value="UniProtKB-KW"/>
</dbReference>
<keyword evidence="5" id="KW-0812">Transmembrane</keyword>
<name>A0A0G1TYS1_9BACT</name>
<evidence type="ECO:0000313" key="6">
    <source>
        <dbReference type="EMBL" id="KKU86997.1"/>
    </source>
</evidence>
<dbReference type="PATRIC" id="fig|1618373.3.peg.327"/>
<evidence type="ECO:0000256" key="1">
    <source>
        <dbReference type="ARBA" id="ARBA00003416"/>
    </source>
</evidence>